<gene>
    <name evidence="3" type="ORF">CBER1_03115</name>
</gene>
<sequence>MPDFVSANFQRDITTIAAESRATIDWTTQGYEDKRRAFETAMEGDTPYQGSHEYLKGLRGLNAQFQARADELREENAAAAAALARLTAGNSADDEEVVSEVVDHPATPPRRRRRRDTQRGSGDGCVRFPFH</sequence>
<reference evidence="4" key="1">
    <citation type="journal article" date="2017" name="bioRxiv">
        <title>Conservation of a gene cluster reveals novel cercosporin biosynthetic mechanisms and extends production to the genus Colletotrichum.</title>
        <authorList>
            <person name="de Jonge R."/>
            <person name="Ebert M.K."/>
            <person name="Huitt-Roehl C.R."/>
            <person name="Pal P."/>
            <person name="Suttle J.C."/>
            <person name="Spanner R.E."/>
            <person name="Neubauer J.D."/>
            <person name="Jurick W.M.II."/>
            <person name="Stott K.A."/>
            <person name="Secor G.A."/>
            <person name="Thomma B.P.H.J."/>
            <person name="Van de Peer Y."/>
            <person name="Townsend C.A."/>
            <person name="Bolton M.D."/>
        </authorList>
    </citation>
    <scope>NUCLEOTIDE SEQUENCE [LARGE SCALE GENOMIC DNA]</scope>
    <source>
        <strain evidence="4">CBS538.71</strain>
    </source>
</reference>
<protein>
    <submittedName>
        <fullName evidence="3">Uncharacterized protein</fullName>
    </submittedName>
</protein>
<name>A0A2S6CK79_9PEZI</name>
<accession>A0A2S6CK79</accession>
<comment type="caution">
    <text evidence="3">The sequence shown here is derived from an EMBL/GenBank/DDBJ whole genome shotgun (WGS) entry which is preliminary data.</text>
</comment>
<evidence type="ECO:0000313" key="3">
    <source>
        <dbReference type="EMBL" id="PPJ60138.1"/>
    </source>
</evidence>
<evidence type="ECO:0000256" key="2">
    <source>
        <dbReference type="SAM" id="MobiDB-lite"/>
    </source>
</evidence>
<organism evidence="3 4">
    <name type="scientific">Cercospora berteroae</name>
    <dbReference type="NCBI Taxonomy" id="357750"/>
    <lineage>
        <taxon>Eukaryota</taxon>
        <taxon>Fungi</taxon>
        <taxon>Dikarya</taxon>
        <taxon>Ascomycota</taxon>
        <taxon>Pezizomycotina</taxon>
        <taxon>Dothideomycetes</taxon>
        <taxon>Dothideomycetidae</taxon>
        <taxon>Mycosphaerellales</taxon>
        <taxon>Mycosphaerellaceae</taxon>
        <taxon>Cercospora</taxon>
    </lineage>
</organism>
<feature type="coiled-coil region" evidence="1">
    <location>
        <begin position="55"/>
        <end position="89"/>
    </location>
</feature>
<keyword evidence="1" id="KW-0175">Coiled coil</keyword>
<dbReference type="AlphaFoldDB" id="A0A2S6CK79"/>
<keyword evidence="4" id="KW-1185">Reference proteome</keyword>
<evidence type="ECO:0000313" key="4">
    <source>
        <dbReference type="Proteomes" id="UP000237631"/>
    </source>
</evidence>
<evidence type="ECO:0000256" key="1">
    <source>
        <dbReference type="SAM" id="Coils"/>
    </source>
</evidence>
<dbReference type="EMBL" id="PNEN01000313">
    <property type="protein sequence ID" value="PPJ60138.1"/>
    <property type="molecule type" value="Genomic_DNA"/>
</dbReference>
<feature type="region of interest" description="Disordered" evidence="2">
    <location>
        <begin position="90"/>
        <end position="131"/>
    </location>
</feature>
<dbReference type="Proteomes" id="UP000237631">
    <property type="component" value="Unassembled WGS sequence"/>
</dbReference>
<proteinExistence type="predicted"/>